<protein>
    <submittedName>
        <fullName evidence="1">Uncharacterized protein</fullName>
    </submittedName>
</protein>
<proteinExistence type="predicted"/>
<dbReference type="OrthoDB" id="4500473at2759"/>
<dbReference type="EMBL" id="ML977314">
    <property type="protein sequence ID" value="KAF2120264.1"/>
    <property type="molecule type" value="Genomic_DNA"/>
</dbReference>
<dbReference type="Proteomes" id="UP000799770">
    <property type="component" value="Unassembled WGS sequence"/>
</dbReference>
<evidence type="ECO:0000313" key="2">
    <source>
        <dbReference type="Proteomes" id="UP000799770"/>
    </source>
</evidence>
<evidence type="ECO:0000313" key="1">
    <source>
        <dbReference type="EMBL" id="KAF2120264.1"/>
    </source>
</evidence>
<dbReference type="AlphaFoldDB" id="A0A6A5ZMN2"/>
<organism evidence="1 2">
    <name type="scientific">Lophiotrema nucula</name>
    <dbReference type="NCBI Taxonomy" id="690887"/>
    <lineage>
        <taxon>Eukaryota</taxon>
        <taxon>Fungi</taxon>
        <taxon>Dikarya</taxon>
        <taxon>Ascomycota</taxon>
        <taxon>Pezizomycotina</taxon>
        <taxon>Dothideomycetes</taxon>
        <taxon>Pleosporomycetidae</taxon>
        <taxon>Pleosporales</taxon>
        <taxon>Lophiotremataceae</taxon>
        <taxon>Lophiotrema</taxon>
    </lineage>
</organism>
<accession>A0A6A5ZMN2</accession>
<gene>
    <name evidence="1" type="ORF">BDV96DRAFT_322446</name>
</gene>
<reference evidence="1" key="1">
    <citation type="journal article" date="2020" name="Stud. Mycol.">
        <title>101 Dothideomycetes genomes: a test case for predicting lifestyles and emergence of pathogens.</title>
        <authorList>
            <person name="Haridas S."/>
            <person name="Albert R."/>
            <person name="Binder M."/>
            <person name="Bloem J."/>
            <person name="Labutti K."/>
            <person name="Salamov A."/>
            <person name="Andreopoulos B."/>
            <person name="Baker S."/>
            <person name="Barry K."/>
            <person name="Bills G."/>
            <person name="Bluhm B."/>
            <person name="Cannon C."/>
            <person name="Castanera R."/>
            <person name="Culley D."/>
            <person name="Daum C."/>
            <person name="Ezra D."/>
            <person name="Gonzalez J."/>
            <person name="Henrissat B."/>
            <person name="Kuo A."/>
            <person name="Liang C."/>
            <person name="Lipzen A."/>
            <person name="Lutzoni F."/>
            <person name="Magnuson J."/>
            <person name="Mondo S."/>
            <person name="Nolan M."/>
            <person name="Ohm R."/>
            <person name="Pangilinan J."/>
            <person name="Park H.-J."/>
            <person name="Ramirez L."/>
            <person name="Alfaro M."/>
            <person name="Sun H."/>
            <person name="Tritt A."/>
            <person name="Yoshinaga Y."/>
            <person name="Zwiers L.-H."/>
            <person name="Turgeon B."/>
            <person name="Goodwin S."/>
            <person name="Spatafora J."/>
            <person name="Crous P."/>
            <person name="Grigoriev I."/>
        </authorList>
    </citation>
    <scope>NUCLEOTIDE SEQUENCE</scope>
    <source>
        <strain evidence="1">CBS 627.86</strain>
    </source>
</reference>
<keyword evidence="2" id="KW-1185">Reference proteome</keyword>
<sequence>MASKPTYFEMPNFDTPPDSLVRLGQVIYDFEDPTTVVAPPLSFKDSSQVHTSFQTNWESRKTESTSASVGVWTQFLASLLGIGADASLLLERERSNVFILDRLDTSFFEPNLDYARAAMASPEAISFYEQNPRKPAFIVTGIKIARGAAVEQLKRLKYEIQGNAGINLTAVTGAPVTVGPKGSLGRTTTSSTGFSGSSDFVFAYRLKKISKNRSHTVSKITNHIKGAVHDVDLDDFEGKERIPREATKREATNTQLAFEVTGLQVEDFEPDMLYTNYTVVEVGEVIDNSKKENVRVVIKGAK</sequence>
<name>A0A6A5ZMN2_9PLEO</name>